<proteinExistence type="predicted"/>
<comment type="caution">
    <text evidence="1">The sequence shown here is derived from an EMBL/GenBank/DDBJ whole genome shotgun (WGS) entry which is preliminary data.</text>
</comment>
<dbReference type="EMBL" id="PQVW01000004">
    <property type="protein sequence ID" value="POZ24173.1"/>
    <property type="molecule type" value="Genomic_DNA"/>
</dbReference>
<gene>
    <name evidence="1" type="ORF">C3712_08155</name>
</gene>
<sequence>MASSLKIMGARSQNSTSYLAARHRLVALDSLTLLPVVAEWNYEGETVSAINSAFTDIHPEKKLYARAAGYMGRVPLNPANIDGNLFAAVARKNDGTVTSWGLDSCGGVPPVSTRNHDVISFAGFNQALCALNTEGQVFDWGFETGEGGQLAIPDDIAALRDIVSIRGAKNAMVALRATGQVVAWGSETPAAIVPAEIAALTDIVDIVSSDDAFVARRATGHIVAWGSGEYGGSLSAEIALLTDIVDVQSTFSAFAARRENGQVVAWGNSAQGGQVSAMVAELSDIKDIAGSVDTFVARRATGHVVAWGVNAELSAEIALLDDIVDVQMTDGAVILLRANGHVVAWGDVASGAALPTALSDVVALTTSTNSVAALKSDGRVVGWGKYSTEGLLLELQNIAAVYANRDSFFAINADSELVVWGNKGSGGNMADVPKDLQGNISYTTPIDQLKVMGARSNHMVMKRLVALDPETLLPVEANWRYVGEDSVFTGKYFTDTGWAKRLEIKIDNSAPVILNALNVACQQWSYSAIKKDGKVVAWGTDDSGGYTPTDVRNKNVLEIGSNSFAPCARNASGQLFAWFGQNKYVIPASIAALTDVVKIIGSGNTFTALRANGSVVTWNKSDTLLPPFTLPPDIAALSDIVDIYTSSFGSYAALRTTRQVVAWGENGYKSTSVPDDIAVLTDIVSVSEGGNDIFIAMRSNHSIVQWGETAGHMALPDDIAALTDIVEVRNWAWGGCKDNVAFRSTGHIVYWGNGSVLPADIAALTDIVDVQSNGTVLGALRSDGTVVLWGNTVNPKDLVVPEGLSDVVILASSCGAFAALRSDGTVVRWGNDLVGFDDIRFIEPQLNNICAVYGSPYDPAFCVLKNDHSVLAWGGSRGMRYQVWDVPADLQGNISYEVSNV</sequence>
<keyword evidence="2" id="KW-1185">Reference proteome</keyword>
<evidence type="ECO:0000313" key="2">
    <source>
        <dbReference type="Proteomes" id="UP000237025"/>
    </source>
</evidence>
<dbReference type="InterPro" id="IPR009091">
    <property type="entry name" value="RCC1/BLIP-II"/>
</dbReference>
<evidence type="ECO:0000313" key="1">
    <source>
        <dbReference type="EMBL" id="POZ24173.1"/>
    </source>
</evidence>
<organism evidence="1 2">
    <name type="scientific">Lelliottia aquatilis</name>
    <dbReference type="NCBI Taxonomy" id="2080838"/>
    <lineage>
        <taxon>Bacteria</taxon>
        <taxon>Pseudomonadati</taxon>
        <taxon>Pseudomonadota</taxon>
        <taxon>Gammaproteobacteria</taxon>
        <taxon>Enterobacterales</taxon>
        <taxon>Enterobacteriaceae</taxon>
        <taxon>Lelliottia</taxon>
    </lineage>
</organism>
<dbReference type="Proteomes" id="UP000237025">
    <property type="component" value="Unassembled WGS sequence"/>
</dbReference>
<dbReference type="InterPro" id="IPR051553">
    <property type="entry name" value="Ran_GTPase-activating"/>
</dbReference>
<accession>A0ABX5A6C7</accession>
<dbReference type="RefSeq" id="WP_103948548.1">
    <property type="nucleotide sequence ID" value="NZ_PQVT01000004.1"/>
</dbReference>
<protein>
    <submittedName>
        <fullName evidence="1">Uncharacterized protein</fullName>
    </submittedName>
</protein>
<dbReference type="PANTHER" id="PTHR45982">
    <property type="entry name" value="REGULATOR OF CHROMOSOME CONDENSATION"/>
    <property type="match status" value="1"/>
</dbReference>
<dbReference type="SUPFAM" id="SSF50985">
    <property type="entry name" value="RCC1/BLIP-II"/>
    <property type="match status" value="3"/>
</dbReference>
<dbReference type="Gene3D" id="2.130.10.30">
    <property type="entry name" value="Regulator of chromosome condensation 1/beta-lactamase-inhibitor protein II"/>
    <property type="match status" value="6"/>
</dbReference>
<dbReference type="PANTHER" id="PTHR45982:SF1">
    <property type="entry name" value="REGULATOR OF CHROMOSOME CONDENSATION"/>
    <property type="match status" value="1"/>
</dbReference>
<name>A0ABX5A6C7_9ENTR</name>
<dbReference type="PROSITE" id="PS50012">
    <property type="entry name" value="RCC1_3"/>
    <property type="match status" value="1"/>
</dbReference>
<dbReference type="InterPro" id="IPR000408">
    <property type="entry name" value="Reg_chr_condens"/>
</dbReference>
<reference evidence="1 2" key="1">
    <citation type="submission" date="2018-02" db="EMBL/GenBank/DDBJ databases">
        <title>Lelliotia aquatilis sp. nov., isolated from drinking water.</title>
        <authorList>
            <person name="Kaempfer P."/>
            <person name="Glaeser S."/>
            <person name="Exner M."/>
            <person name="Doijad S."/>
            <person name="Chakraborty T."/>
        </authorList>
    </citation>
    <scope>NUCLEOTIDE SEQUENCE [LARGE SCALE GENOMIC DNA]</scope>
    <source>
        <strain evidence="1 2">6331-17</strain>
    </source>
</reference>